<gene>
    <name evidence="1" type="ORF">GGD56_006817</name>
</gene>
<dbReference type="Proteomes" id="UP000551353">
    <property type="component" value="Unassembled WGS sequence"/>
</dbReference>
<accession>A0ABR6IYR0</accession>
<organism evidence="1 2">
    <name type="scientific">Rhizobium mongolense</name>
    <dbReference type="NCBI Taxonomy" id="57676"/>
    <lineage>
        <taxon>Bacteria</taxon>
        <taxon>Pseudomonadati</taxon>
        <taxon>Pseudomonadota</taxon>
        <taxon>Alphaproteobacteria</taxon>
        <taxon>Hyphomicrobiales</taxon>
        <taxon>Rhizobiaceae</taxon>
        <taxon>Rhizobium/Agrobacterium group</taxon>
        <taxon>Rhizobium</taxon>
    </lineage>
</organism>
<dbReference type="EMBL" id="JACIFX010000020">
    <property type="protein sequence ID" value="MBB4232918.1"/>
    <property type="molecule type" value="Genomic_DNA"/>
</dbReference>
<protein>
    <submittedName>
        <fullName evidence="1">Uncharacterized protein</fullName>
    </submittedName>
</protein>
<proteinExistence type="predicted"/>
<comment type="caution">
    <text evidence="1">The sequence shown here is derived from an EMBL/GenBank/DDBJ whole genome shotgun (WGS) entry which is preliminary data.</text>
</comment>
<keyword evidence="2" id="KW-1185">Reference proteome</keyword>
<evidence type="ECO:0000313" key="2">
    <source>
        <dbReference type="Proteomes" id="UP000551353"/>
    </source>
</evidence>
<reference evidence="1 2" key="1">
    <citation type="submission" date="2020-08" db="EMBL/GenBank/DDBJ databases">
        <title>Genomic Encyclopedia of Type Strains, Phase IV (KMG-V): Genome sequencing to study the core and pangenomes of soil and plant-associated prokaryotes.</title>
        <authorList>
            <person name="Whitman W."/>
        </authorList>
    </citation>
    <scope>NUCLEOTIDE SEQUENCE [LARGE SCALE GENOMIC DNA]</scope>
    <source>
        <strain evidence="1 2">SEMIA 4087</strain>
    </source>
</reference>
<evidence type="ECO:0000313" key="1">
    <source>
        <dbReference type="EMBL" id="MBB4232918.1"/>
    </source>
</evidence>
<sequence>MIRWETFIVQCTCAYAARLPKLGSLYVTRTCLARLGCELRLNLPELTTLSATREGKFAIPAGLAVPPRSRQVRVQGGQRRAASP</sequence>
<name>A0ABR6IYR0_9HYPH</name>